<dbReference type="InterPro" id="IPR036928">
    <property type="entry name" value="AS_sf"/>
</dbReference>
<dbReference type="Pfam" id="PF01425">
    <property type="entry name" value="Amidase"/>
    <property type="match status" value="1"/>
</dbReference>
<reference evidence="4" key="1">
    <citation type="submission" date="2021-01" db="EMBL/GenBank/DDBJ databases">
        <authorList>
            <person name="Corre E."/>
            <person name="Pelletier E."/>
            <person name="Niang G."/>
            <person name="Scheremetjew M."/>
            <person name="Finn R."/>
            <person name="Kale V."/>
            <person name="Holt S."/>
            <person name="Cochrane G."/>
            <person name="Meng A."/>
            <person name="Brown T."/>
            <person name="Cohen L."/>
        </authorList>
    </citation>
    <scope>NUCLEOTIDE SEQUENCE</scope>
    <source>
        <strain evidence="4">308</strain>
    </source>
</reference>
<dbReference type="GO" id="GO:0017064">
    <property type="term" value="F:fatty acid amide hydrolase activity"/>
    <property type="evidence" value="ECO:0007669"/>
    <property type="project" value="TreeGrafter"/>
</dbReference>
<feature type="compositionally biased region" description="Polar residues" evidence="1">
    <location>
        <begin position="161"/>
        <end position="171"/>
    </location>
</feature>
<feature type="compositionally biased region" description="Polar residues" evidence="1">
    <location>
        <begin position="312"/>
        <end position="321"/>
    </location>
</feature>
<keyword evidence="2" id="KW-0812">Transmembrane</keyword>
<feature type="transmembrane region" description="Helical" evidence="2">
    <location>
        <begin position="7"/>
        <end position="29"/>
    </location>
</feature>
<accession>A0A7S1FVQ2</accession>
<evidence type="ECO:0000259" key="3">
    <source>
        <dbReference type="Pfam" id="PF01425"/>
    </source>
</evidence>
<evidence type="ECO:0000313" key="4">
    <source>
        <dbReference type="EMBL" id="CAD8890525.1"/>
    </source>
</evidence>
<feature type="domain" description="Amidase" evidence="3">
    <location>
        <begin position="517"/>
        <end position="942"/>
    </location>
</feature>
<dbReference type="Gene3D" id="3.90.1300.10">
    <property type="entry name" value="Amidase signature (AS) domain"/>
    <property type="match status" value="1"/>
</dbReference>
<gene>
    <name evidence="4" type="ORF">CHYS00102_LOCUS17730</name>
</gene>
<feature type="compositionally biased region" description="Basic and acidic residues" evidence="1">
    <location>
        <begin position="251"/>
        <end position="266"/>
    </location>
</feature>
<dbReference type="GO" id="GO:0004040">
    <property type="term" value="F:amidase activity"/>
    <property type="evidence" value="ECO:0007669"/>
    <property type="project" value="TreeGrafter"/>
</dbReference>
<keyword evidence="2" id="KW-0472">Membrane</keyword>
<protein>
    <recommendedName>
        <fullName evidence="3">Amidase domain-containing protein</fullName>
    </recommendedName>
</protein>
<dbReference type="PANTHER" id="PTHR45847:SF6">
    <property type="entry name" value="FATTY ACID AMIDE HYDROLASE"/>
    <property type="match status" value="1"/>
</dbReference>
<feature type="compositionally biased region" description="Low complexity" evidence="1">
    <location>
        <begin position="322"/>
        <end position="341"/>
    </location>
</feature>
<feature type="region of interest" description="Disordered" evidence="1">
    <location>
        <begin position="236"/>
        <end position="273"/>
    </location>
</feature>
<dbReference type="InterPro" id="IPR052096">
    <property type="entry name" value="Endocannabinoid_amidase"/>
</dbReference>
<feature type="region of interest" description="Disordered" evidence="1">
    <location>
        <begin position="304"/>
        <end position="341"/>
    </location>
</feature>
<feature type="compositionally biased region" description="Polar residues" evidence="1">
    <location>
        <begin position="189"/>
        <end position="204"/>
    </location>
</feature>
<evidence type="ECO:0000256" key="1">
    <source>
        <dbReference type="SAM" id="MobiDB-lite"/>
    </source>
</evidence>
<dbReference type="GO" id="GO:0009062">
    <property type="term" value="P:fatty acid catabolic process"/>
    <property type="evidence" value="ECO:0007669"/>
    <property type="project" value="TreeGrafter"/>
</dbReference>
<proteinExistence type="predicted"/>
<name>A0A7S1FVQ2_9STRA</name>
<evidence type="ECO:0000256" key="2">
    <source>
        <dbReference type="SAM" id="Phobius"/>
    </source>
</evidence>
<dbReference type="InterPro" id="IPR023631">
    <property type="entry name" value="Amidase_dom"/>
</dbReference>
<dbReference type="SUPFAM" id="SSF75304">
    <property type="entry name" value="Amidase signature (AS) enzymes"/>
    <property type="match status" value="1"/>
</dbReference>
<dbReference type="PANTHER" id="PTHR45847">
    <property type="entry name" value="FATTY ACID AMIDE HYDROLASE"/>
    <property type="match status" value="1"/>
</dbReference>
<sequence>MWTEIEILYHVGLAISFSPIVICFCWATLASIRAVASFFRSVSEVRARKKLTNDFMIAREAVVHKYLTVIDTYYVDVGPLSKQDEKQEKLVNLSFVSEEKTKNGDELLNSQRNDTVKVPSKANQNRRRHLRNASHDSKFSASLFSFLPIKSLYESSSDNDLAPFNNSSYTVPTGKLETPERDDRPPLTPSSVCSDTTEFNSPKYNSEIDPENAPICESSHRPLNDVFSWVVGKKAPPSPSTFSVKKFKKKKEQDREDRKQIVENRRGQPMAPLLLPASGINAESEVHKLSSNGSTHLVFEEHKTRGLDGEKSTANITPVQCKTSPNKNSSQPSSSSFLSMPKPKENLNSKIYASAFSSSNFDNRQDPFFLQTPGTNGFESKFVYNKKERSGLNFIKGVGNDNDMTAIQIVDAVSNGKICPVSLVVKCARKCVKYGRGPRWNKNSDWAKSCANSFNKVKESNKDQFINGNYIFQEFYDEAFESAKKLAPKKERPRVSNITKFFDAVSSIKDHKPDPENKDENSGKAMLGVPICISAVIPVKNGFFLKGSKRCCLVKANSYDNDALIVQTIRNAGALPILSSHVSDFYSFLSMEKKSRKSIYHRKKISPCSGDAALVAMKCVPLAVSVDFCGSLLISAAWEGIVGFKPTPSRITKKNTKFYESNMTICSEASIGTFSRTVGDCELFLRTVCVEEVFNKDIHRICPIKFNQNCSRGEDDKMKIGYILSFALEPCHAAKRGLFESVAALTNAKHECVPFVPPINVERMGKLLKLLEILAGLCKHGGFGSVGDTDTEFHGHAMFQTLKLLLDFSTQQTSNGDIRFFTDKSFISSWETCSDLLNKMRKEWAKEFEICGFDAVIFPSLPIPTCPIEMNTENFNLIFHSMLISSFLLWPAGVVPVTVVGKSETDCSLENDTSKFSLNHVSEGLPITLTVMTKAYQDEKCLLLMKEIERHSFGSKIC</sequence>
<organism evidence="4">
    <name type="scientific">Corethron hystrix</name>
    <dbReference type="NCBI Taxonomy" id="216773"/>
    <lineage>
        <taxon>Eukaryota</taxon>
        <taxon>Sar</taxon>
        <taxon>Stramenopiles</taxon>
        <taxon>Ochrophyta</taxon>
        <taxon>Bacillariophyta</taxon>
        <taxon>Coscinodiscophyceae</taxon>
        <taxon>Corethrophycidae</taxon>
        <taxon>Corethrales</taxon>
        <taxon>Corethraceae</taxon>
        <taxon>Corethron</taxon>
    </lineage>
</organism>
<dbReference type="EMBL" id="HBFR01024746">
    <property type="protein sequence ID" value="CAD8890525.1"/>
    <property type="molecule type" value="Transcribed_RNA"/>
</dbReference>
<dbReference type="AlphaFoldDB" id="A0A7S1FVQ2"/>
<feature type="region of interest" description="Disordered" evidence="1">
    <location>
        <begin position="161"/>
        <end position="208"/>
    </location>
</feature>
<keyword evidence="2" id="KW-1133">Transmembrane helix</keyword>